<reference evidence="2" key="1">
    <citation type="journal article" date="2021" name="Proc. Natl. Acad. Sci. U.S.A.">
        <title>A Catalog of Tens of Thousands of Viruses from Human Metagenomes Reveals Hidden Associations with Chronic Diseases.</title>
        <authorList>
            <person name="Tisza M.J."/>
            <person name="Buck C.B."/>
        </authorList>
    </citation>
    <scope>NUCLEOTIDE SEQUENCE</scope>
    <source>
        <strain evidence="2">Ct8Lf7</strain>
    </source>
</reference>
<sequence>MTFYKSKVPPDLSNSIPNFFSLTFLVSPIPKSLPYPLDFYYFGVLYQYLSLFIFNPVEGLCTFLGLYVP</sequence>
<evidence type="ECO:0000313" key="2">
    <source>
        <dbReference type="EMBL" id="DAF44607.1"/>
    </source>
</evidence>
<name>A0A8S5S1L5_9CAUD</name>
<dbReference type="EMBL" id="BK032511">
    <property type="protein sequence ID" value="DAF44607.1"/>
    <property type="molecule type" value="Genomic_DNA"/>
</dbReference>
<accession>A0A8S5S1L5</accession>
<proteinExistence type="predicted"/>
<keyword evidence="1" id="KW-1133">Transmembrane helix</keyword>
<organism evidence="2">
    <name type="scientific">Podoviridae sp. ct8Lf7</name>
    <dbReference type="NCBI Taxonomy" id="2827723"/>
    <lineage>
        <taxon>Viruses</taxon>
        <taxon>Duplodnaviria</taxon>
        <taxon>Heunggongvirae</taxon>
        <taxon>Uroviricota</taxon>
        <taxon>Caudoviricetes</taxon>
    </lineage>
</organism>
<evidence type="ECO:0000256" key="1">
    <source>
        <dbReference type="SAM" id="Phobius"/>
    </source>
</evidence>
<keyword evidence="1" id="KW-0472">Membrane</keyword>
<keyword evidence="1" id="KW-0812">Transmembrane</keyword>
<protein>
    <submittedName>
        <fullName evidence="2">Uncharacterized protein</fullName>
    </submittedName>
</protein>
<feature type="transmembrane region" description="Helical" evidence="1">
    <location>
        <begin position="45"/>
        <end position="68"/>
    </location>
</feature>